<dbReference type="AlphaFoldDB" id="A0ABD1CVM0"/>
<comment type="caution">
    <text evidence="1">The sequence shown here is derived from an EMBL/GenBank/DDBJ whole genome shotgun (WGS) entry which is preliminary data.</text>
</comment>
<gene>
    <name evidence="1" type="ORF">pipiens_014161</name>
</gene>
<feature type="non-terminal residue" evidence="1">
    <location>
        <position position="1"/>
    </location>
</feature>
<sequence>DQERSDFNQLAAAESCESLGNSTSCCNQLIPEEPPVTAMVVSSVESAQCLRRRRRVTFSGV</sequence>
<protein>
    <submittedName>
        <fullName evidence="1">Uncharacterized protein</fullName>
    </submittedName>
</protein>
<evidence type="ECO:0000313" key="2">
    <source>
        <dbReference type="Proteomes" id="UP001562425"/>
    </source>
</evidence>
<proteinExistence type="predicted"/>
<dbReference type="Proteomes" id="UP001562425">
    <property type="component" value="Unassembled WGS sequence"/>
</dbReference>
<keyword evidence="2" id="KW-1185">Reference proteome</keyword>
<accession>A0ABD1CVM0</accession>
<name>A0ABD1CVM0_CULPP</name>
<organism evidence="1 2">
    <name type="scientific">Culex pipiens pipiens</name>
    <name type="common">Northern house mosquito</name>
    <dbReference type="NCBI Taxonomy" id="38569"/>
    <lineage>
        <taxon>Eukaryota</taxon>
        <taxon>Metazoa</taxon>
        <taxon>Ecdysozoa</taxon>
        <taxon>Arthropoda</taxon>
        <taxon>Hexapoda</taxon>
        <taxon>Insecta</taxon>
        <taxon>Pterygota</taxon>
        <taxon>Neoptera</taxon>
        <taxon>Endopterygota</taxon>
        <taxon>Diptera</taxon>
        <taxon>Nematocera</taxon>
        <taxon>Culicoidea</taxon>
        <taxon>Culicidae</taxon>
        <taxon>Culicinae</taxon>
        <taxon>Culicini</taxon>
        <taxon>Culex</taxon>
        <taxon>Culex</taxon>
    </lineage>
</organism>
<evidence type="ECO:0000313" key="1">
    <source>
        <dbReference type="EMBL" id="KAL1380481.1"/>
    </source>
</evidence>
<reference evidence="1 2" key="1">
    <citation type="submission" date="2024-05" db="EMBL/GenBank/DDBJ databases">
        <title>Culex pipiens pipiens assembly and annotation.</title>
        <authorList>
            <person name="Alout H."/>
            <person name="Durand T."/>
        </authorList>
    </citation>
    <scope>NUCLEOTIDE SEQUENCE [LARGE SCALE GENOMIC DNA]</scope>
    <source>
        <strain evidence="1">HA-2024</strain>
        <tissue evidence="1">Whole body</tissue>
    </source>
</reference>
<dbReference type="EMBL" id="JBEHCU010009107">
    <property type="protein sequence ID" value="KAL1380481.1"/>
    <property type="molecule type" value="Genomic_DNA"/>
</dbReference>